<protein>
    <submittedName>
        <fullName evidence="3">Lysine-specific demethylase 2A, variant 2</fullName>
    </submittedName>
</protein>
<evidence type="ECO:0000313" key="4">
    <source>
        <dbReference type="Proteomes" id="UP000790347"/>
    </source>
</evidence>
<name>A0A922HQV8_DERFA</name>
<dbReference type="SUPFAM" id="SSF51197">
    <property type="entry name" value="Clavaminate synthase-like"/>
    <property type="match status" value="1"/>
</dbReference>
<sequence length="173" mass="20646">MIDNKNGARQQNREQQQQPSRKLRSRQKKARYNEELLDDEEDFFEERYFDVEEKLQCKSFANCQRNCVREMNGTDITFELFQRNGFQTPMVVKENKNNVLGMKIPSNSFTVDDVKACVGQRRILDVMDVETQKGKTMTMKEWCNYYNNNTENRMELLNVISLEFSHTKLETFR</sequence>
<proteinExistence type="predicted"/>
<feature type="compositionally biased region" description="Basic residues" evidence="2">
    <location>
        <begin position="21"/>
        <end position="30"/>
    </location>
</feature>
<organism evidence="3 4">
    <name type="scientific">Dermatophagoides farinae</name>
    <name type="common">American house dust mite</name>
    <dbReference type="NCBI Taxonomy" id="6954"/>
    <lineage>
        <taxon>Eukaryota</taxon>
        <taxon>Metazoa</taxon>
        <taxon>Ecdysozoa</taxon>
        <taxon>Arthropoda</taxon>
        <taxon>Chelicerata</taxon>
        <taxon>Arachnida</taxon>
        <taxon>Acari</taxon>
        <taxon>Acariformes</taxon>
        <taxon>Sarcoptiformes</taxon>
        <taxon>Astigmata</taxon>
        <taxon>Psoroptidia</taxon>
        <taxon>Analgoidea</taxon>
        <taxon>Pyroglyphidae</taxon>
        <taxon>Dermatophagoidinae</taxon>
        <taxon>Dermatophagoides</taxon>
    </lineage>
</organism>
<reference evidence="3" key="1">
    <citation type="submission" date="2013-05" db="EMBL/GenBank/DDBJ databases">
        <authorList>
            <person name="Yim A.K.Y."/>
            <person name="Chan T.F."/>
            <person name="Ji K.M."/>
            <person name="Liu X.Y."/>
            <person name="Zhou J.W."/>
            <person name="Li R.Q."/>
            <person name="Yang K.Y."/>
            <person name="Li J."/>
            <person name="Li M."/>
            <person name="Law P.T.W."/>
            <person name="Wu Y.L."/>
            <person name="Cai Z.L."/>
            <person name="Qin H."/>
            <person name="Bao Y."/>
            <person name="Leung R.K.K."/>
            <person name="Ng P.K.S."/>
            <person name="Zou J."/>
            <person name="Zhong X.J."/>
            <person name="Ran P.X."/>
            <person name="Zhong N.S."/>
            <person name="Liu Z.G."/>
            <person name="Tsui S.K.W."/>
        </authorList>
    </citation>
    <scope>NUCLEOTIDE SEQUENCE</scope>
    <source>
        <strain evidence="3">Derf</strain>
        <tissue evidence="3">Whole organism</tissue>
    </source>
</reference>
<gene>
    <name evidence="3" type="primary">KDM2A_1</name>
    <name evidence="3" type="ORF">DERF_012857</name>
</gene>
<evidence type="ECO:0000256" key="1">
    <source>
        <dbReference type="ARBA" id="ARBA00022723"/>
    </source>
</evidence>
<feature type="region of interest" description="Disordered" evidence="2">
    <location>
        <begin position="1"/>
        <end position="30"/>
    </location>
</feature>
<dbReference type="EMBL" id="ASGP02000006">
    <property type="protein sequence ID" value="KAH9502059.1"/>
    <property type="molecule type" value="Genomic_DNA"/>
</dbReference>
<feature type="compositionally biased region" description="Low complexity" evidence="2">
    <location>
        <begin position="9"/>
        <end position="18"/>
    </location>
</feature>
<accession>A0A922HQV8</accession>
<evidence type="ECO:0000256" key="2">
    <source>
        <dbReference type="SAM" id="MobiDB-lite"/>
    </source>
</evidence>
<dbReference type="Gene3D" id="2.60.120.650">
    <property type="entry name" value="Cupin"/>
    <property type="match status" value="1"/>
</dbReference>
<reference evidence="3" key="2">
    <citation type="journal article" date="2022" name="Res Sq">
        <title>Comparative Genomics Reveals Insights into the Divergent Evolution of Astigmatic Mites and Household Pest Adaptations.</title>
        <authorList>
            <person name="Xiong Q."/>
            <person name="Wan A.T.-Y."/>
            <person name="Liu X.-Y."/>
            <person name="Fung C.S.-H."/>
            <person name="Xiao X."/>
            <person name="Malainual N."/>
            <person name="Hou J."/>
            <person name="Wang L."/>
            <person name="Wang M."/>
            <person name="Yang K."/>
            <person name="Cui Y."/>
            <person name="Leung E."/>
            <person name="Nong W."/>
            <person name="Shin S.-K."/>
            <person name="Au S."/>
            <person name="Jeong K.Y."/>
            <person name="Chew F.T."/>
            <person name="Hui J."/>
            <person name="Leung T.F."/>
            <person name="Tungtrongchitr A."/>
            <person name="Zhong N."/>
            <person name="Liu Z."/>
            <person name="Tsui S."/>
        </authorList>
    </citation>
    <scope>NUCLEOTIDE SEQUENCE</scope>
    <source>
        <strain evidence="3">Derf</strain>
        <tissue evidence="3">Whole organism</tissue>
    </source>
</reference>
<evidence type="ECO:0000313" key="3">
    <source>
        <dbReference type="EMBL" id="KAH9502059.1"/>
    </source>
</evidence>
<dbReference type="GO" id="GO:0046872">
    <property type="term" value="F:metal ion binding"/>
    <property type="evidence" value="ECO:0007669"/>
    <property type="project" value="UniProtKB-KW"/>
</dbReference>
<dbReference type="Proteomes" id="UP000790347">
    <property type="component" value="Unassembled WGS sequence"/>
</dbReference>
<dbReference type="AlphaFoldDB" id="A0A922HQV8"/>
<dbReference type="InterPro" id="IPR050690">
    <property type="entry name" value="JHDM1_Histone_Demethylase"/>
</dbReference>
<dbReference type="PANTHER" id="PTHR23123">
    <property type="entry name" value="PHD/F-BOX CONTAINING PROTEIN"/>
    <property type="match status" value="1"/>
</dbReference>
<comment type="caution">
    <text evidence="3">The sequence shown here is derived from an EMBL/GenBank/DDBJ whole genome shotgun (WGS) entry which is preliminary data.</text>
</comment>
<keyword evidence="1" id="KW-0479">Metal-binding</keyword>
<keyword evidence="4" id="KW-1185">Reference proteome</keyword>